<dbReference type="Pfam" id="PF02466">
    <property type="entry name" value="Tim17"/>
    <property type="match status" value="1"/>
</dbReference>
<evidence type="ECO:0000256" key="2">
    <source>
        <dbReference type="ARBA" id="ARBA00022692"/>
    </source>
</evidence>
<evidence type="ECO:0000313" key="6">
    <source>
        <dbReference type="Proteomes" id="UP000652761"/>
    </source>
</evidence>
<proteinExistence type="predicted"/>
<evidence type="ECO:0000256" key="3">
    <source>
        <dbReference type="ARBA" id="ARBA00022989"/>
    </source>
</evidence>
<evidence type="ECO:0008006" key="7">
    <source>
        <dbReference type="Google" id="ProtNLM"/>
    </source>
</evidence>
<dbReference type="OrthoDB" id="75343at2759"/>
<dbReference type="AlphaFoldDB" id="A0A843WZ03"/>
<comment type="subcellular location">
    <subcellularLocation>
        <location evidence="1">Membrane</location>
        <topology evidence="1">Multi-pass membrane protein</topology>
    </subcellularLocation>
</comment>
<reference evidence="5" key="1">
    <citation type="submission" date="2017-07" db="EMBL/GenBank/DDBJ databases">
        <title>Taro Niue Genome Assembly and Annotation.</title>
        <authorList>
            <person name="Atibalentja N."/>
            <person name="Keating K."/>
            <person name="Fields C.J."/>
        </authorList>
    </citation>
    <scope>NUCLEOTIDE SEQUENCE</scope>
    <source>
        <strain evidence="5">Niue_2</strain>
        <tissue evidence="5">Leaf</tissue>
    </source>
</reference>
<dbReference type="GO" id="GO:0045037">
    <property type="term" value="P:protein import into chloroplast stroma"/>
    <property type="evidence" value="ECO:0007669"/>
    <property type="project" value="TreeGrafter"/>
</dbReference>
<dbReference type="PANTHER" id="PTHR15371">
    <property type="entry name" value="TIM23"/>
    <property type="match status" value="1"/>
</dbReference>
<evidence type="ECO:0000313" key="5">
    <source>
        <dbReference type="EMBL" id="MQM13416.1"/>
    </source>
</evidence>
<dbReference type="GO" id="GO:0009707">
    <property type="term" value="C:chloroplast outer membrane"/>
    <property type="evidence" value="ECO:0007669"/>
    <property type="project" value="TreeGrafter"/>
</dbReference>
<dbReference type="SMR" id="A0A843WZ03"/>
<evidence type="ECO:0000256" key="4">
    <source>
        <dbReference type="ARBA" id="ARBA00023136"/>
    </source>
</evidence>
<comment type="caution">
    <text evidence="5">The sequence shown here is derived from an EMBL/GenBank/DDBJ whole genome shotgun (WGS) entry which is preliminary data.</text>
</comment>
<name>A0A843WZ03_COLES</name>
<dbReference type="PANTHER" id="PTHR15371:SF2">
    <property type="entry name" value="OUTER ENVELOPE PORE PROTEIN 16-1, CHLOROPLASTIC"/>
    <property type="match status" value="1"/>
</dbReference>
<dbReference type="EMBL" id="NMUH01005684">
    <property type="protein sequence ID" value="MQM13416.1"/>
    <property type="molecule type" value="Genomic_DNA"/>
</dbReference>
<sequence>MPRSRFSGSLSWPRFDVVIDMGNPSLNRTIDGFVMIGTVAAARVAAEEAYHRINHLRKGTFPGHTLHDSLKKMCKEGAYWGTIAELYVGMEYGMRRIRGKSDWKNALLGGAVIGALISVVSKNKGEKVIEDAIKGGAVATAAKFLNCAY</sequence>
<dbReference type="InterPro" id="IPR045238">
    <property type="entry name" value="Tim23-like"/>
</dbReference>
<keyword evidence="3" id="KW-1133">Transmembrane helix</keyword>
<dbReference type="GO" id="GO:0015171">
    <property type="term" value="F:amino acid transmembrane transporter activity"/>
    <property type="evidence" value="ECO:0007669"/>
    <property type="project" value="TreeGrafter"/>
</dbReference>
<gene>
    <name evidence="5" type="ORF">Taro_046341</name>
</gene>
<keyword evidence="6" id="KW-1185">Reference proteome</keyword>
<keyword evidence="2" id="KW-0812">Transmembrane</keyword>
<accession>A0A843WZ03</accession>
<evidence type="ECO:0000256" key="1">
    <source>
        <dbReference type="ARBA" id="ARBA00004141"/>
    </source>
</evidence>
<protein>
    <recommendedName>
        <fullName evidence="7">Outer envelope pore protein 16, chloroplastic</fullName>
    </recommendedName>
</protein>
<keyword evidence="4" id="KW-0472">Membrane</keyword>
<organism evidence="5 6">
    <name type="scientific">Colocasia esculenta</name>
    <name type="common">Wild taro</name>
    <name type="synonym">Arum esculentum</name>
    <dbReference type="NCBI Taxonomy" id="4460"/>
    <lineage>
        <taxon>Eukaryota</taxon>
        <taxon>Viridiplantae</taxon>
        <taxon>Streptophyta</taxon>
        <taxon>Embryophyta</taxon>
        <taxon>Tracheophyta</taxon>
        <taxon>Spermatophyta</taxon>
        <taxon>Magnoliopsida</taxon>
        <taxon>Liliopsida</taxon>
        <taxon>Araceae</taxon>
        <taxon>Aroideae</taxon>
        <taxon>Colocasieae</taxon>
        <taxon>Colocasia</taxon>
    </lineage>
</organism>
<dbReference type="Proteomes" id="UP000652761">
    <property type="component" value="Unassembled WGS sequence"/>
</dbReference>